<evidence type="ECO:0000256" key="2">
    <source>
        <dbReference type="ARBA" id="ARBA00022553"/>
    </source>
</evidence>
<dbReference type="InterPro" id="IPR036736">
    <property type="entry name" value="ACP-like_sf"/>
</dbReference>
<dbReference type="SUPFAM" id="SSF47336">
    <property type="entry name" value="ACP-like"/>
    <property type="match status" value="1"/>
</dbReference>
<dbReference type="InterPro" id="IPR045851">
    <property type="entry name" value="AMP-bd_C_sf"/>
</dbReference>
<evidence type="ECO:0000256" key="1">
    <source>
        <dbReference type="ARBA" id="ARBA00022450"/>
    </source>
</evidence>
<reference evidence="4" key="1">
    <citation type="submission" date="2021-02" db="EMBL/GenBank/DDBJ databases">
        <authorList>
            <person name="Nowell W R."/>
        </authorList>
    </citation>
    <scope>NUCLEOTIDE SEQUENCE</scope>
</reference>
<dbReference type="Gene3D" id="3.30.559.30">
    <property type="entry name" value="Nonribosomal peptide synthetase, condensation domain"/>
    <property type="match status" value="1"/>
</dbReference>
<feature type="domain" description="Carrier" evidence="3">
    <location>
        <begin position="541"/>
        <end position="621"/>
    </location>
</feature>
<dbReference type="PROSITE" id="PS00455">
    <property type="entry name" value="AMP_BINDING"/>
    <property type="match status" value="1"/>
</dbReference>
<accession>A0A819W600</accession>
<dbReference type="PANTHER" id="PTHR45527:SF1">
    <property type="entry name" value="FATTY ACID SYNTHASE"/>
    <property type="match status" value="1"/>
</dbReference>
<sequence>KPIYELSLILSNEQYLMQSLNNTQVSFSSPLTCIHHEFVYQGMKHPQKLAVELDEQSLTYCELLHYVQILSLHFINKYVVVPGEIICQCVERSLSMAIGIMAIIMVGGVYCPLSPHDPQHRLQALVEQTKSHLVLVHHLTRTKFGCNFILFDISLILSGSNVNRENNVSRLENISITPDHIAYIIFTSGSTGAPKAIQIRHRNISQDMKSMVSIDAVKSNDIVAQTVRCSFDVHLLEIIGTLILGGTLIMLRPDGILDLEYFSSVINEKQITCIQAVPSLFRTLFNFFIETCQSIQSSCLRSLCISGEAFTPDLSKMLASYTVEKCLIWNIYGPAETINSTFQRIYPAAKITMIPIGLPMPNYLCLILEADMQDVIVHEEGELYLGGVGVFAGYLGRDDLTAKALIEIDGHLFYRTGDLVTMDNNGLLHYQGRKDHQIKLHGQRIELGEIERCLFNITSISACVVIKWNDDYLVAYIQSSDTTEEQLREHCQSHLPPHMIPSIFIILNKLPLNPNGKVDRKQLPSPKFSLLTSTLSDKSDIPLNQFEQRIHTIWCKVLHCDRNHISRTTNFFSVGGHSLLFIELYHRYQSVFSFDIHTLSIAVFLQQPTIFQHSQLLQTVIINNVKATQWHTLYIKEGIASFAQERIFLDEQVRFSSDIAVYNELFAFQVVRGSLSFNRLSQAFRYVLNKHRILRTSLIFNNDNSSLKQCITDLHKTFTITMNQTFENENELREIIYQTTINPNLFDLSTGRVFYAQILKHQISLDENENNSNEFINNSDVLLTGFHHAAFDRSSFPLFFKDLCLAYNTNATSIEDNESLQYIDYSIHERLIDMTTSREFWYLQLEEYNLEYRLSLPVDRHRLSNDQRSSSACITQVSFDNEISQLFLDYASIHHVTPFQLGLSILYAFLFKLTHGENDLCISCLNANRYKTELQNIMGMFVSTLPYRIQLDPHWPFDELVKYVQEKCLSILEHSHYPLQHILANLHIDQSIISFLEAMYDFITISPHSDELSLDEASFKQVSLGQSLEVAKFDFMLIFVYNPMLENNRLSFHLTCSHDLFDEITVTNIGRRIEYCFQQLFSSNENLNIIDTCFTSVSKINVILPEETQEMENTVFCCQPHIMNEGIFI</sequence>
<dbReference type="SUPFAM" id="SSF52777">
    <property type="entry name" value="CoA-dependent acyltransferases"/>
    <property type="match status" value="2"/>
</dbReference>
<dbReference type="Gene3D" id="3.30.300.30">
    <property type="match status" value="1"/>
</dbReference>
<keyword evidence="2" id="KW-0597">Phosphoprotein</keyword>
<dbReference type="Pfam" id="PF00550">
    <property type="entry name" value="PP-binding"/>
    <property type="match status" value="1"/>
</dbReference>
<dbReference type="GO" id="GO:0003824">
    <property type="term" value="F:catalytic activity"/>
    <property type="evidence" value="ECO:0007669"/>
    <property type="project" value="InterPro"/>
</dbReference>
<protein>
    <recommendedName>
        <fullName evidence="3">Carrier domain-containing protein</fullName>
    </recommendedName>
</protein>
<dbReference type="Gene3D" id="3.40.50.12780">
    <property type="entry name" value="N-terminal domain of ligase-like"/>
    <property type="match status" value="1"/>
</dbReference>
<dbReference type="InterPro" id="IPR009081">
    <property type="entry name" value="PP-bd_ACP"/>
</dbReference>
<dbReference type="EMBL" id="CAJOBB010005199">
    <property type="protein sequence ID" value="CAF4119581.1"/>
    <property type="molecule type" value="Genomic_DNA"/>
</dbReference>
<dbReference type="Pfam" id="PF13193">
    <property type="entry name" value="AMP-binding_C"/>
    <property type="match status" value="1"/>
</dbReference>
<dbReference type="GO" id="GO:0031177">
    <property type="term" value="F:phosphopantetheine binding"/>
    <property type="evidence" value="ECO:0007669"/>
    <property type="project" value="TreeGrafter"/>
</dbReference>
<dbReference type="GO" id="GO:0043041">
    <property type="term" value="P:amino acid activation for nonribosomal peptide biosynthetic process"/>
    <property type="evidence" value="ECO:0007669"/>
    <property type="project" value="TreeGrafter"/>
</dbReference>
<dbReference type="GO" id="GO:0005737">
    <property type="term" value="C:cytoplasm"/>
    <property type="evidence" value="ECO:0007669"/>
    <property type="project" value="TreeGrafter"/>
</dbReference>
<dbReference type="InterPro" id="IPR023213">
    <property type="entry name" value="CAT-like_dom_sf"/>
</dbReference>
<dbReference type="InterPro" id="IPR000873">
    <property type="entry name" value="AMP-dep_synth/lig_dom"/>
</dbReference>
<keyword evidence="1" id="KW-0596">Phosphopantetheine</keyword>
<dbReference type="PROSITE" id="PS50075">
    <property type="entry name" value="CARRIER"/>
    <property type="match status" value="1"/>
</dbReference>
<proteinExistence type="predicted"/>
<feature type="non-terminal residue" evidence="4">
    <location>
        <position position="1"/>
    </location>
</feature>
<dbReference type="InterPro" id="IPR001242">
    <property type="entry name" value="Condensation_dom"/>
</dbReference>
<dbReference type="Gene3D" id="3.30.559.10">
    <property type="entry name" value="Chloramphenicol acetyltransferase-like domain"/>
    <property type="match status" value="1"/>
</dbReference>
<evidence type="ECO:0000259" key="3">
    <source>
        <dbReference type="PROSITE" id="PS50075"/>
    </source>
</evidence>
<dbReference type="InterPro" id="IPR042099">
    <property type="entry name" value="ANL_N_sf"/>
</dbReference>
<dbReference type="Gene3D" id="1.10.1200.10">
    <property type="entry name" value="ACP-like"/>
    <property type="match status" value="1"/>
</dbReference>
<dbReference type="AlphaFoldDB" id="A0A819W600"/>
<dbReference type="GO" id="GO:0044550">
    <property type="term" value="P:secondary metabolite biosynthetic process"/>
    <property type="evidence" value="ECO:0007669"/>
    <property type="project" value="TreeGrafter"/>
</dbReference>
<name>A0A819W600_9BILA</name>
<dbReference type="Pfam" id="PF00668">
    <property type="entry name" value="Condensation"/>
    <property type="match status" value="1"/>
</dbReference>
<dbReference type="Proteomes" id="UP000663868">
    <property type="component" value="Unassembled WGS sequence"/>
</dbReference>
<dbReference type="CDD" id="cd05930">
    <property type="entry name" value="A_NRPS"/>
    <property type="match status" value="1"/>
</dbReference>
<evidence type="ECO:0000313" key="4">
    <source>
        <dbReference type="EMBL" id="CAF4119581.1"/>
    </source>
</evidence>
<dbReference type="InterPro" id="IPR020845">
    <property type="entry name" value="AMP-binding_CS"/>
</dbReference>
<dbReference type="InterPro" id="IPR025110">
    <property type="entry name" value="AMP-bd_C"/>
</dbReference>
<dbReference type="Pfam" id="PF00501">
    <property type="entry name" value="AMP-binding"/>
    <property type="match status" value="1"/>
</dbReference>
<gene>
    <name evidence="4" type="ORF">KXQ929_LOCUS35560</name>
</gene>
<dbReference type="PANTHER" id="PTHR45527">
    <property type="entry name" value="NONRIBOSOMAL PEPTIDE SYNTHETASE"/>
    <property type="match status" value="1"/>
</dbReference>
<comment type="caution">
    <text evidence="4">The sequence shown here is derived from an EMBL/GenBank/DDBJ whole genome shotgun (WGS) entry which is preliminary data.</text>
</comment>
<organism evidence="4 5">
    <name type="scientific">Adineta steineri</name>
    <dbReference type="NCBI Taxonomy" id="433720"/>
    <lineage>
        <taxon>Eukaryota</taxon>
        <taxon>Metazoa</taxon>
        <taxon>Spiralia</taxon>
        <taxon>Gnathifera</taxon>
        <taxon>Rotifera</taxon>
        <taxon>Eurotatoria</taxon>
        <taxon>Bdelloidea</taxon>
        <taxon>Adinetida</taxon>
        <taxon>Adinetidae</taxon>
        <taxon>Adineta</taxon>
    </lineage>
</organism>
<evidence type="ECO:0000313" key="5">
    <source>
        <dbReference type="Proteomes" id="UP000663868"/>
    </source>
</evidence>
<dbReference type="SUPFAM" id="SSF56801">
    <property type="entry name" value="Acetyl-CoA synthetase-like"/>
    <property type="match status" value="1"/>
</dbReference>